<dbReference type="Proteomes" id="UP000177457">
    <property type="component" value="Unassembled WGS sequence"/>
</dbReference>
<dbReference type="InterPro" id="IPR025474">
    <property type="entry name" value="DUF4325"/>
</dbReference>
<accession>A0A1F6MNV7</accession>
<gene>
    <name evidence="2" type="ORF">A3C90_03165</name>
</gene>
<reference evidence="2 3" key="1">
    <citation type="journal article" date="2016" name="Nat. Commun.">
        <title>Thousands of microbial genomes shed light on interconnected biogeochemical processes in an aquifer system.</title>
        <authorList>
            <person name="Anantharaman K."/>
            <person name="Brown C.T."/>
            <person name="Hug L.A."/>
            <person name="Sharon I."/>
            <person name="Castelle C.J."/>
            <person name="Probst A.J."/>
            <person name="Thomas B.C."/>
            <person name="Singh A."/>
            <person name="Wilkins M.J."/>
            <person name="Karaoz U."/>
            <person name="Brodie E.L."/>
            <person name="Williams K.H."/>
            <person name="Hubbard S.S."/>
            <person name="Banfield J.F."/>
        </authorList>
    </citation>
    <scope>NUCLEOTIDE SEQUENCE [LARGE SCALE GENOMIC DNA]</scope>
</reference>
<name>A0A1F6MNV7_9BACT</name>
<dbReference type="STRING" id="1798683.A3C90_03165"/>
<protein>
    <recommendedName>
        <fullName evidence="1">DUF4325 domain-containing protein</fullName>
    </recommendedName>
</protein>
<evidence type="ECO:0000259" key="1">
    <source>
        <dbReference type="Pfam" id="PF14213"/>
    </source>
</evidence>
<evidence type="ECO:0000313" key="2">
    <source>
        <dbReference type="EMBL" id="OGH73354.1"/>
    </source>
</evidence>
<comment type="caution">
    <text evidence="2">The sequence shown here is derived from an EMBL/GenBank/DDBJ whole genome shotgun (WGS) entry which is preliminary data.</text>
</comment>
<sequence length="88" mass="9874">MTIELKKFGRILTSRPAGRDAWLAAQAYILRGKKPSEKIRVDFDGVNVLTPSWADEFLSPLFAAYPNQVELIPSKNPTVIAALEFVRK</sequence>
<dbReference type="AlphaFoldDB" id="A0A1F6MNV7"/>
<proteinExistence type="predicted"/>
<dbReference type="Pfam" id="PF14213">
    <property type="entry name" value="DUF4325"/>
    <property type="match status" value="1"/>
</dbReference>
<dbReference type="EMBL" id="MFQE01000030">
    <property type="protein sequence ID" value="OGH73354.1"/>
    <property type="molecule type" value="Genomic_DNA"/>
</dbReference>
<evidence type="ECO:0000313" key="3">
    <source>
        <dbReference type="Proteomes" id="UP000177457"/>
    </source>
</evidence>
<organism evidence="2 3">
    <name type="scientific">Candidatus Magasanikbacteria bacterium RIFCSPHIGHO2_02_FULL_51_14</name>
    <dbReference type="NCBI Taxonomy" id="1798683"/>
    <lineage>
        <taxon>Bacteria</taxon>
        <taxon>Candidatus Magasanikiibacteriota</taxon>
    </lineage>
</organism>
<feature type="domain" description="DUF4325" evidence="1">
    <location>
        <begin position="32"/>
        <end position="67"/>
    </location>
</feature>